<dbReference type="Proteomes" id="UP000254794">
    <property type="component" value="Unassembled WGS sequence"/>
</dbReference>
<evidence type="ECO:0000313" key="2">
    <source>
        <dbReference type="EMBL" id="STX51785.1"/>
    </source>
</evidence>
<dbReference type="EMBL" id="UGOD01000001">
    <property type="protein sequence ID" value="STX51785.1"/>
    <property type="molecule type" value="Genomic_DNA"/>
</dbReference>
<feature type="transmembrane region" description="Helical" evidence="1">
    <location>
        <begin position="54"/>
        <end position="87"/>
    </location>
</feature>
<keyword evidence="1" id="KW-0812">Transmembrane</keyword>
<name>A0A378JKM6_9GAMM</name>
<keyword evidence="1" id="KW-1133">Transmembrane helix</keyword>
<reference evidence="2 3" key="1">
    <citation type="submission" date="2018-06" db="EMBL/GenBank/DDBJ databases">
        <authorList>
            <consortium name="Pathogen Informatics"/>
            <person name="Doyle S."/>
        </authorList>
    </citation>
    <scope>NUCLEOTIDE SEQUENCE [LARGE SCALE GENOMIC DNA]</scope>
    <source>
        <strain evidence="2 3">NCTC13316</strain>
    </source>
</reference>
<keyword evidence="3" id="KW-1185">Reference proteome</keyword>
<protein>
    <recommendedName>
        <fullName evidence="4">Transmembrane protein</fullName>
    </recommendedName>
</protein>
<evidence type="ECO:0000313" key="3">
    <source>
        <dbReference type="Proteomes" id="UP000254794"/>
    </source>
</evidence>
<accession>A0A378JKM6</accession>
<feature type="transmembrane region" description="Helical" evidence="1">
    <location>
        <begin position="12"/>
        <end position="33"/>
    </location>
</feature>
<organism evidence="2 3">
    <name type="scientific">Legionella busanensis</name>
    <dbReference type="NCBI Taxonomy" id="190655"/>
    <lineage>
        <taxon>Bacteria</taxon>
        <taxon>Pseudomonadati</taxon>
        <taxon>Pseudomonadota</taxon>
        <taxon>Gammaproteobacteria</taxon>
        <taxon>Legionellales</taxon>
        <taxon>Legionellaceae</taxon>
        <taxon>Legionella</taxon>
    </lineage>
</organism>
<dbReference type="AlphaFoldDB" id="A0A378JKM6"/>
<keyword evidence="1" id="KW-0472">Membrane</keyword>
<proteinExistence type="predicted"/>
<evidence type="ECO:0000256" key="1">
    <source>
        <dbReference type="SAM" id="Phobius"/>
    </source>
</evidence>
<evidence type="ECO:0008006" key="4">
    <source>
        <dbReference type="Google" id="ProtNLM"/>
    </source>
</evidence>
<gene>
    <name evidence="2" type="ORF">NCTC13316_01883</name>
</gene>
<sequence>MGENQFTATPTAIYGVVLFLAAISYYILVHVLIEHEGKQSFIGNAIGKDFKGKISIFLYAFAILMAYILPWAAQLIYVIVAIIWFIPDKRIEENLIK</sequence>